<accession>A0ABP0JR52</accession>
<feature type="region of interest" description="Disordered" evidence="2">
    <location>
        <begin position="32"/>
        <end position="54"/>
    </location>
</feature>
<keyword evidence="1" id="KW-0175">Coiled coil</keyword>
<name>A0ABP0JR52_9DINO</name>
<feature type="region of interest" description="Disordered" evidence="2">
    <location>
        <begin position="77"/>
        <end position="101"/>
    </location>
</feature>
<proteinExistence type="predicted"/>
<organism evidence="3 4">
    <name type="scientific">Durusdinium trenchii</name>
    <dbReference type="NCBI Taxonomy" id="1381693"/>
    <lineage>
        <taxon>Eukaryota</taxon>
        <taxon>Sar</taxon>
        <taxon>Alveolata</taxon>
        <taxon>Dinophyceae</taxon>
        <taxon>Suessiales</taxon>
        <taxon>Symbiodiniaceae</taxon>
        <taxon>Durusdinium</taxon>
    </lineage>
</organism>
<keyword evidence="4" id="KW-1185">Reference proteome</keyword>
<dbReference type="EMBL" id="CAXAMM010008136">
    <property type="protein sequence ID" value="CAK9016509.1"/>
    <property type="molecule type" value="Genomic_DNA"/>
</dbReference>
<feature type="compositionally biased region" description="Polar residues" evidence="2">
    <location>
        <begin position="43"/>
        <end position="53"/>
    </location>
</feature>
<reference evidence="3 4" key="1">
    <citation type="submission" date="2024-02" db="EMBL/GenBank/DDBJ databases">
        <authorList>
            <person name="Chen Y."/>
            <person name="Shah S."/>
            <person name="Dougan E. K."/>
            <person name="Thang M."/>
            <person name="Chan C."/>
        </authorList>
    </citation>
    <scope>NUCLEOTIDE SEQUENCE [LARGE SCALE GENOMIC DNA]</scope>
</reference>
<feature type="compositionally biased region" description="Pro residues" evidence="2">
    <location>
        <begin position="389"/>
        <end position="398"/>
    </location>
</feature>
<gene>
    <name evidence="3" type="ORF">SCF082_LOCUS13226</name>
</gene>
<sequence>MEPDELWRQVQFVWSRPSRVRFNANCLDPESDYELSIGPEPQSPTSPVSTESASYEPVAHMAWDLDRREQVEINLDDSNETDSEVCPDRNAQPSSSGVLPISLQIDPNERTTMGKKHRKAVLEGIDRLNHQDALVKSSIGLKDVPVSEPPTLVITSHPRLFQELQAADGVADVFDVGVGAENLNPEEDSKIWYDVLQDYKNIVIAIGYEQSTDSLRHGKILGNEHGRNVRPRVAEPESERGKKVLKSIHYESDMLDRLERRALGAGELQQVMVLDARLEKWTQIQCDQHRAAVRTELTRRFEEQLALQQQQQQEQLMDSEASDESAQAAQVERSRELTAQIQRLQRVNVARLDEDAVLRHVQELSRAEADLEQIQVDLVAAASTRRPRGPPPPPPTPVAPEGAEQIRRHLEELMQREVQDLGTEEAVRHFEDIAQLHQRVQVAESAAALDSGRRELFDEGSFAVATAAPRAPWPLAMQLESPTPWPTARMRKREQILIRERRREALLVREEFEGRMRDLEQARELERERRKEMEWLVRQAEVERQQQERLAEERRRRAQELDELARTAVSQMVGRQGCARMCRRCRAGPIMNDACSNLATHNRDGHRRRVNHCPRCGWFDRNWHHWPEWDGIYGPH</sequence>
<evidence type="ECO:0000313" key="4">
    <source>
        <dbReference type="Proteomes" id="UP001642464"/>
    </source>
</evidence>
<comment type="caution">
    <text evidence="3">The sequence shown here is derived from an EMBL/GenBank/DDBJ whole genome shotgun (WGS) entry which is preliminary data.</text>
</comment>
<evidence type="ECO:0000256" key="2">
    <source>
        <dbReference type="SAM" id="MobiDB-lite"/>
    </source>
</evidence>
<protein>
    <submittedName>
        <fullName evidence="3">Uncharacterized protein</fullName>
    </submittedName>
</protein>
<feature type="coiled-coil region" evidence="1">
    <location>
        <begin position="502"/>
        <end position="564"/>
    </location>
</feature>
<feature type="region of interest" description="Disordered" evidence="2">
    <location>
        <begin position="382"/>
        <end position="401"/>
    </location>
</feature>
<dbReference type="Proteomes" id="UP001642464">
    <property type="component" value="Unassembled WGS sequence"/>
</dbReference>
<evidence type="ECO:0000313" key="3">
    <source>
        <dbReference type="EMBL" id="CAK9016509.1"/>
    </source>
</evidence>
<evidence type="ECO:0000256" key="1">
    <source>
        <dbReference type="SAM" id="Coils"/>
    </source>
</evidence>
<feature type="region of interest" description="Disordered" evidence="2">
    <location>
        <begin position="310"/>
        <end position="329"/>
    </location>
</feature>